<protein>
    <submittedName>
        <fullName evidence="1">Uncharacterized protein</fullName>
    </submittedName>
</protein>
<dbReference type="Proteomes" id="UP000029223">
    <property type="component" value="Unassembled WGS sequence"/>
</dbReference>
<keyword evidence="2" id="KW-1185">Reference proteome</keyword>
<organism evidence="1 2">
    <name type="scientific">Vibrio variabilis</name>
    <dbReference type="NCBI Taxonomy" id="990271"/>
    <lineage>
        <taxon>Bacteria</taxon>
        <taxon>Pseudomonadati</taxon>
        <taxon>Pseudomonadota</taxon>
        <taxon>Gammaproteobacteria</taxon>
        <taxon>Vibrionales</taxon>
        <taxon>Vibrionaceae</taxon>
        <taxon>Vibrio</taxon>
    </lineage>
</organism>
<reference evidence="2" key="1">
    <citation type="submission" date="2014-09" db="EMBL/GenBank/DDBJ databases">
        <title>Vibrio variabilis JCM 19239. (C206) whole genome shotgun sequence.</title>
        <authorList>
            <person name="Sawabe T."/>
            <person name="Meirelles P."/>
            <person name="Nakanishi M."/>
            <person name="Sayaka M."/>
            <person name="Hattori M."/>
            <person name="Ohkuma M."/>
        </authorList>
    </citation>
    <scope>NUCLEOTIDE SEQUENCE [LARGE SCALE GENOMIC DNA]</scope>
    <source>
        <strain evidence="2">JCM 19239</strain>
    </source>
</reference>
<evidence type="ECO:0000313" key="2">
    <source>
        <dbReference type="Proteomes" id="UP000029223"/>
    </source>
</evidence>
<gene>
    <name evidence="1" type="ORF">JCM19239_3732</name>
</gene>
<sequence>MKIFKRKPEPSDHNRLVNKSGVGLVKLDPFGKPAYVAVLHGDGSETVFPETNSED</sequence>
<comment type="caution">
    <text evidence="1">The sequence shown here is derived from an EMBL/GenBank/DDBJ whole genome shotgun (WGS) entry which is preliminary data.</text>
</comment>
<proteinExistence type="predicted"/>
<accession>A0ABQ0J9K0</accession>
<name>A0ABQ0J9K0_9VIBR</name>
<evidence type="ECO:0000313" key="1">
    <source>
        <dbReference type="EMBL" id="GAL25458.1"/>
    </source>
</evidence>
<dbReference type="EMBL" id="BBMS01000010">
    <property type="protein sequence ID" value="GAL25458.1"/>
    <property type="molecule type" value="Genomic_DNA"/>
</dbReference>